<evidence type="ECO:0000256" key="3">
    <source>
        <dbReference type="ARBA" id="ARBA00023027"/>
    </source>
</evidence>
<dbReference type="PRINTS" id="PR00080">
    <property type="entry name" value="SDRFAMILY"/>
</dbReference>
<feature type="binding site" evidence="5">
    <location>
        <begin position="62"/>
        <end position="63"/>
    </location>
    <ligand>
        <name>NAD(+)</name>
        <dbReference type="ChEBI" id="CHEBI:57540"/>
    </ligand>
</feature>
<evidence type="ECO:0000313" key="6">
    <source>
        <dbReference type="EMBL" id="SFS02163.1"/>
    </source>
</evidence>
<feature type="binding site" evidence="5">
    <location>
        <begin position="15"/>
        <end position="17"/>
    </location>
    <ligand>
        <name>NAD(+)</name>
        <dbReference type="ChEBI" id="CHEBI:57540"/>
    </ligand>
</feature>
<dbReference type="Proteomes" id="UP000198506">
    <property type="component" value="Unassembled WGS sequence"/>
</dbReference>
<evidence type="ECO:0000256" key="2">
    <source>
        <dbReference type="ARBA" id="ARBA00023002"/>
    </source>
</evidence>
<accession>A0AA94KYT6</accession>
<keyword evidence="3 5" id="KW-0520">NAD</keyword>
<dbReference type="AlphaFoldDB" id="A0AA94KYT6"/>
<name>A0AA94KYT6_9MICO</name>
<evidence type="ECO:0000256" key="5">
    <source>
        <dbReference type="PIRSR" id="PIRSR614007-2"/>
    </source>
</evidence>
<evidence type="ECO:0000313" key="7">
    <source>
        <dbReference type="Proteomes" id="UP000198506"/>
    </source>
</evidence>
<dbReference type="PANTHER" id="PTHR43669:SF3">
    <property type="entry name" value="ALCOHOL DEHYDROGENASE, PUTATIVE (AFU_ORTHOLOGUE AFUA_3G03445)-RELATED"/>
    <property type="match status" value="1"/>
</dbReference>
<dbReference type="Pfam" id="PF13561">
    <property type="entry name" value="adh_short_C2"/>
    <property type="match status" value="1"/>
</dbReference>
<dbReference type="InterPro" id="IPR036291">
    <property type="entry name" value="NAD(P)-bd_dom_sf"/>
</dbReference>
<dbReference type="Gene3D" id="3.40.50.720">
    <property type="entry name" value="NAD(P)-binding Rossmann-like Domain"/>
    <property type="match status" value="1"/>
</dbReference>
<evidence type="ECO:0000256" key="1">
    <source>
        <dbReference type="ARBA" id="ARBA00006484"/>
    </source>
</evidence>
<feature type="binding site" evidence="5">
    <location>
        <position position="36"/>
    </location>
    <ligand>
        <name>NAD(+)</name>
        <dbReference type="ChEBI" id="CHEBI:57540"/>
    </ligand>
</feature>
<dbReference type="SUPFAM" id="SSF51735">
    <property type="entry name" value="NAD(P)-binding Rossmann-fold domains"/>
    <property type="match status" value="1"/>
</dbReference>
<dbReference type="InterPro" id="IPR002347">
    <property type="entry name" value="SDR_fam"/>
</dbReference>
<proteinExistence type="inferred from homology"/>
<comment type="caution">
    <text evidence="6">The sequence shown here is derived from an EMBL/GenBank/DDBJ whole genome shotgun (WGS) entry which is preliminary data.</text>
</comment>
<evidence type="ECO:0000256" key="4">
    <source>
        <dbReference type="PIRSR" id="PIRSR614007-1"/>
    </source>
</evidence>
<dbReference type="NCBIfam" id="TIGR02415">
    <property type="entry name" value="23BDH"/>
    <property type="match status" value="1"/>
</dbReference>
<feature type="binding site" evidence="5">
    <location>
        <position position="160"/>
    </location>
    <ligand>
        <name>NAD(+)</name>
        <dbReference type="ChEBI" id="CHEBI:57540"/>
    </ligand>
</feature>
<feature type="binding site" evidence="5">
    <location>
        <position position="89"/>
    </location>
    <ligand>
        <name>NAD(+)</name>
        <dbReference type="ChEBI" id="CHEBI:57540"/>
    </ligand>
</feature>
<dbReference type="EMBL" id="FOZN01000001">
    <property type="protein sequence ID" value="SFS02163.1"/>
    <property type="molecule type" value="Genomic_DNA"/>
</dbReference>
<dbReference type="GO" id="GO:0019152">
    <property type="term" value="F:acetoin dehydrogenase (NAD+) activity"/>
    <property type="evidence" value="ECO:0007669"/>
    <property type="project" value="InterPro"/>
</dbReference>
<protein>
    <submittedName>
        <fullName evidence="6">Meso-butanediol dehydrogenase / (S,S)-butanediol dehydrogenase / diacetyl reductase</fullName>
    </submittedName>
</protein>
<organism evidence="6 7">
    <name type="scientific">Agrococcus baldri</name>
    <dbReference type="NCBI Taxonomy" id="153730"/>
    <lineage>
        <taxon>Bacteria</taxon>
        <taxon>Bacillati</taxon>
        <taxon>Actinomycetota</taxon>
        <taxon>Actinomycetes</taxon>
        <taxon>Micrococcales</taxon>
        <taxon>Microbacteriaceae</taxon>
        <taxon>Agrococcus</taxon>
    </lineage>
</organism>
<dbReference type="PANTHER" id="PTHR43669">
    <property type="entry name" value="5-KETO-D-GLUCONATE 5-REDUCTASE"/>
    <property type="match status" value="1"/>
</dbReference>
<keyword evidence="7" id="KW-1185">Reference proteome</keyword>
<gene>
    <name evidence="6" type="ORF">SAMN04487783_0628</name>
</gene>
<dbReference type="InterPro" id="IPR014007">
    <property type="entry name" value="23BDH"/>
</dbReference>
<feature type="active site" description="Proton acceptor" evidence="4">
    <location>
        <position position="156"/>
    </location>
</feature>
<reference evidence="6 7" key="1">
    <citation type="submission" date="2016-10" db="EMBL/GenBank/DDBJ databases">
        <authorList>
            <person name="Varghese N."/>
            <person name="Submissions S."/>
        </authorList>
    </citation>
    <scope>NUCLEOTIDE SEQUENCE [LARGE SCALE GENOMIC DNA]</scope>
    <source>
        <strain evidence="6 7">IAM 15147</strain>
    </source>
</reference>
<sequence length="260" mass="26977">MAIDGKIALITGAAQGIGQGIAERLAKDGADLALLDLTEDSLQETKAKVEALGRRTITIAGDVSDKASLESAVNRTADELGGFDIIVNNAGIAGPITPVEGITEADFDKIYAINVKGVLFGIQVAAAKFKELGKGGKIIAATSIAAHDSFPMLGLYSSTKFAVRALIQASAQELGAHGITVNGYSPGIVGTGMWEEIDRGFAELTGAEIGATYKKYVEGITMGRASTPEDVANFVSYLAGPDSDYMTGQTPLIDGGMVFR</sequence>
<keyword evidence="2" id="KW-0560">Oxidoreductase</keyword>
<dbReference type="RefSeq" id="WP_092915723.1">
    <property type="nucleotide sequence ID" value="NZ_FOZN01000001.1"/>
</dbReference>
<feature type="binding site" evidence="5">
    <location>
        <position position="156"/>
    </location>
    <ligand>
        <name>NAD(+)</name>
        <dbReference type="ChEBI" id="CHEBI:57540"/>
    </ligand>
</feature>
<comment type="similarity">
    <text evidence="1">Belongs to the short-chain dehydrogenases/reductases (SDR) family.</text>
</comment>
<feature type="binding site" evidence="5">
    <location>
        <begin position="186"/>
        <end position="191"/>
    </location>
    <ligand>
        <name>NAD(+)</name>
        <dbReference type="ChEBI" id="CHEBI:57540"/>
    </ligand>
</feature>
<dbReference type="GO" id="GO:0045150">
    <property type="term" value="P:acetoin catabolic process"/>
    <property type="evidence" value="ECO:0007669"/>
    <property type="project" value="InterPro"/>
</dbReference>
<dbReference type="PRINTS" id="PR00081">
    <property type="entry name" value="GDHRDH"/>
</dbReference>
<dbReference type="FunFam" id="3.40.50.720:FF:000084">
    <property type="entry name" value="Short-chain dehydrogenase reductase"/>
    <property type="match status" value="1"/>
</dbReference>